<proteinExistence type="predicted"/>
<keyword evidence="3" id="KW-0862">Zinc</keyword>
<reference evidence="7" key="1">
    <citation type="submission" date="2023-03" db="EMBL/GenBank/DDBJ databases">
        <title>Mating type loci evolution in Malassezia.</title>
        <authorList>
            <person name="Coelho M.A."/>
        </authorList>
    </citation>
    <scope>NUCLEOTIDE SEQUENCE</scope>
    <source>
        <strain evidence="7">CBS 11721</strain>
    </source>
</reference>
<keyword evidence="8" id="KW-1185">Reference proteome</keyword>
<feature type="region of interest" description="Disordered" evidence="5">
    <location>
        <begin position="1"/>
        <end position="64"/>
    </location>
</feature>
<evidence type="ECO:0000256" key="4">
    <source>
        <dbReference type="PROSITE-ProRule" id="PRU00091"/>
    </source>
</evidence>
<evidence type="ECO:0000313" key="7">
    <source>
        <dbReference type="EMBL" id="WFD33640.1"/>
    </source>
</evidence>
<dbReference type="Gene3D" id="3.30.40.10">
    <property type="entry name" value="Zinc/RING finger domain, C3HC4 (zinc finger)"/>
    <property type="match status" value="1"/>
</dbReference>
<dbReference type="EMBL" id="CP119877">
    <property type="protein sequence ID" value="WFD33640.1"/>
    <property type="molecule type" value="Genomic_DNA"/>
</dbReference>
<dbReference type="SUPFAM" id="SSF57903">
    <property type="entry name" value="FYVE/PHD zinc finger"/>
    <property type="match status" value="1"/>
</dbReference>
<dbReference type="Proteomes" id="UP001219933">
    <property type="component" value="Chromosome 1"/>
</dbReference>
<dbReference type="InterPro" id="IPR000306">
    <property type="entry name" value="Znf_FYVE"/>
</dbReference>
<name>A0AAF0EP09_9BASI</name>
<feature type="compositionally biased region" description="Low complexity" evidence="5">
    <location>
        <begin position="11"/>
        <end position="33"/>
    </location>
</feature>
<feature type="compositionally biased region" description="Acidic residues" evidence="5">
    <location>
        <begin position="1"/>
        <end position="10"/>
    </location>
</feature>
<dbReference type="InterPro" id="IPR013083">
    <property type="entry name" value="Znf_RING/FYVE/PHD"/>
</dbReference>
<gene>
    <name evidence="7" type="ORF">MCUN1_000453</name>
</gene>
<dbReference type="AlphaFoldDB" id="A0AAF0EP09"/>
<dbReference type="GO" id="GO:0008270">
    <property type="term" value="F:zinc ion binding"/>
    <property type="evidence" value="ECO:0007669"/>
    <property type="project" value="UniProtKB-KW"/>
</dbReference>
<dbReference type="InterPro" id="IPR011011">
    <property type="entry name" value="Znf_FYVE_PHD"/>
</dbReference>
<dbReference type="InterPro" id="IPR017455">
    <property type="entry name" value="Znf_FYVE-rel"/>
</dbReference>
<evidence type="ECO:0000256" key="3">
    <source>
        <dbReference type="ARBA" id="ARBA00022833"/>
    </source>
</evidence>
<evidence type="ECO:0000256" key="1">
    <source>
        <dbReference type="ARBA" id="ARBA00022723"/>
    </source>
</evidence>
<accession>A0AAF0EP09</accession>
<protein>
    <recommendedName>
        <fullName evidence="6">FYVE-type domain-containing protein</fullName>
    </recommendedName>
</protein>
<organism evidence="7 8">
    <name type="scientific">Malassezia cuniculi</name>
    <dbReference type="NCBI Taxonomy" id="948313"/>
    <lineage>
        <taxon>Eukaryota</taxon>
        <taxon>Fungi</taxon>
        <taxon>Dikarya</taxon>
        <taxon>Basidiomycota</taxon>
        <taxon>Ustilaginomycotina</taxon>
        <taxon>Malasseziomycetes</taxon>
        <taxon>Malasseziales</taxon>
        <taxon>Malasseziaceae</taxon>
        <taxon>Malassezia</taxon>
    </lineage>
</organism>
<dbReference type="SMART" id="SM00064">
    <property type="entry name" value="FYVE"/>
    <property type="match status" value="1"/>
</dbReference>
<evidence type="ECO:0000259" key="6">
    <source>
        <dbReference type="PROSITE" id="PS50178"/>
    </source>
</evidence>
<evidence type="ECO:0000313" key="8">
    <source>
        <dbReference type="Proteomes" id="UP001219933"/>
    </source>
</evidence>
<keyword evidence="1" id="KW-0479">Metal-binding</keyword>
<sequence>MLDSTEDESEPAGAAEPVADSAAAADTPGPSTPTCTSFSVPDAPTTPPGADLPPDSFSPGVPSDTSISALHSALYSEARMPSTALAALSLSATEMPQRPRRNRWELDEDVLECRMCSRRFTFFLRRHHCRRADELVFDPETPEMAAIESEGLSRVCNECARGHQEPNSSLFSSVFGIVERVRQRIVSGESSAASVLSEQASELDECPVCEATLESLSAAEREEHVQQCFEQGVPNVLKNTRYIVSALASNSPLLGAECIICMEDFDAGAEIAHGN</sequence>
<keyword evidence="2 4" id="KW-0863">Zinc-finger</keyword>
<evidence type="ECO:0000256" key="2">
    <source>
        <dbReference type="ARBA" id="ARBA00022771"/>
    </source>
</evidence>
<feature type="domain" description="FYVE-type" evidence="6">
    <location>
        <begin position="107"/>
        <end position="164"/>
    </location>
</feature>
<evidence type="ECO:0000256" key="5">
    <source>
        <dbReference type="SAM" id="MobiDB-lite"/>
    </source>
</evidence>
<dbReference type="Pfam" id="PF01363">
    <property type="entry name" value="FYVE"/>
    <property type="match status" value="1"/>
</dbReference>
<dbReference type="PROSITE" id="PS50178">
    <property type="entry name" value="ZF_FYVE"/>
    <property type="match status" value="1"/>
</dbReference>